<dbReference type="GO" id="GO:0006623">
    <property type="term" value="P:protein targeting to vacuole"/>
    <property type="evidence" value="ECO:0007669"/>
    <property type="project" value="TreeGrafter"/>
</dbReference>
<protein>
    <submittedName>
        <fullName evidence="4">Vacuolar protein sorting associated protein</fullName>
    </submittedName>
</protein>
<feature type="non-terminal residue" evidence="4">
    <location>
        <position position="1567"/>
    </location>
</feature>
<dbReference type="KEGG" id="eiv:EIN_043620"/>
<comment type="similarity">
    <text evidence="2">Belongs to the VPS13 family.</text>
</comment>
<dbReference type="RefSeq" id="XP_004253605.1">
    <property type="nucleotide sequence ID" value="XM_004253557.1"/>
</dbReference>
<gene>
    <name evidence="4" type="ORF">EIN_043620</name>
</gene>
<dbReference type="EMBL" id="KB206902">
    <property type="protein sequence ID" value="ELP86834.1"/>
    <property type="molecule type" value="Genomic_DNA"/>
</dbReference>
<name>A0A0A1TZ63_ENTIV</name>
<dbReference type="PANTHER" id="PTHR16166">
    <property type="entry name" value="VACUOLAR PROTEIN SORTING-ASSOCIATED PROTEIN VPS13"/>
    <property type="match status" value="1"/>
</dbReference>
<reference evidence="4 5" key="1">
    <citation type="submission" date="2012-10" db="EMBL/GenBank/DDBJ databases">
        <authorList>
            <person name="Zafar N."/>
            <person name="Inman J."/>
            <person name="Hall N."/>
            <person name="Lorenzi H."/>
            <person name="Caler E."/>
        </authorList>
    </citation>
    <scope>NUCLEOTIDE SEQUENCE [LARGE SCALE GENOMIC DNA]</scope>
    <source>
        <strain evidence="4 5">IP1</strain>
    </source>
</reference>
<sequence length="1567" mass="176220">SGEENNGRKGIEIFERIKAKICLTEYKTAYLANYLVALGILKGNFPFQKGFMYSLDVDNVENDFSVILPLFEQFENTEAELEDMREYPHFIEKVKELEVSEKRNLMNVEWIIDKLKVVTVVDGNDPLSPFLLTEACCSGNFVYKTEEDGTKQHLFHGNKIENIKLSSCKANNYSLDSTGIILTEGFGFDIFGSMDSEQFETKHVLKVFGLPGKINMNFDDLKIVINGIRIVKKLIEDVKSRLTQNTEKTTERNNTTLSTILKVSRKKKTNSIVTFDVSIFFDGFEFSVGHPILHWPLFSGKMRKFALLLFGNKTDVTLALNAGLSADMFNEHFGEYEEVLQPLQTNVLIRVVQGNVMGEERLCIYPTIGFEDRIELSITKEVLYNACLLFKKLKENEKITDFEQGLNLTVINCLTLPNEVTIKAGVSADNMFELIPNTPVVLSSENTRKQMNEIVLKIPGADELVKMPINTTFSQIHVLKNKVYFLSRMEYSDDGSKTVYLESCKSVENNLDVPLDILLKRTERVECISVAPKTTQSIPQSFVKQNLKINIGNEYFELSMDDLVNDYVDQYLKPDCKNCVKITCEKAMHETKDGNCPEFKIKVDYNFVFTNRLTKDVLLKFEPNLNELPLCVIIKPNTTYKTLKANITLFSLVYESGKKAINTDMKDNDVNFITLDNKMKLRLRKENNEIIADSQYIVVNQLGYQLSLIIGNDTFDLGTSPNCKFDLALGASDLKIKVKDAVSDSLPSKSITTGDLKIKGKECYFVHLELSSSKEFKGVNTIIITHSYFVANLTKSFIYLSVGNRSIGFSSMKAEEEPQPLVLPGSNNNGDTTDCVPSFGVGYGPDGPWTEPVSCVSGSVVGLSAFELLGEQPKDVLMSVRNFSNDNAIDKAKRNESENTNTYCIIFEDETVNKCKYKIVNETNYKVVYGVSIKTGLVRHVTVPEHSVKVISSPGVSNIKSIIVSTPFIGKQFEISLERPEFVGEYMYEDRMYFCYTFIIRGIMTLVFTSSLSKTYEECPLYTITREKMTERWMGFDVKNTTNEIIVPVINLDLHIKGIGVDLIDQNREELCYFTMNNVTLDVIINSVYGEVSFNIDSLQLDNEVYPNNNDVLFSIPKSNKPAVHVSFQVLQSNTDETFLYFPLINVLIQPINLVIDGSWVKRLFSLYYSMSDFSTLFTTFATTNDEPSIKRIPLVPSKYYTFISSLVLQTIVVVLTINLHPSELLFIPYNNITALLHALGSSIVNINESTMVLTTVAADNVTGDLNALKQIFVEHYYTQIINQTILLLTSSSFLGNPRGLLQDLSSACYYLVYEPAQGLTVSVGSFGKGVVSGISSFTKYATHGTAASVSSITRTASNVVASFSFDEEYIKSRNQQKKASGVFDGLRKGFYSLGWGVWDGVTGVVAQPVNGIVNEGLFGFLGGVVKGVSGLVTRPIVGLFDFVSQTTNGISETMRGEKTHKFRNGRIVSKSTCLLPYNANDAYLLKLVREESYDNMLVVSLSTDTMSWILGFERFYICPLRGPIQSFRFNTIEIFKYTDSIYLKEKNVKNGRNISHVDVYIKGKEC</sequence>
<accession>A0A0A1TZ63</accession>
<organism evidence="4 5">
    <name type="scientific">Entamoeba invadens IP1</name>
    <dbReference type="NCBI Taxonomy" id="370355"/>
    <lineage>
        <taxon>Eukaryota</taxon>
        <taxon>Amoebozoa</taxon>
        <taxon>Evosea</taxon>
        <taxon>Archamoebae</taxon>
        <taxon>Mastigamoebida</taxon>
        <taxon>Entamoebidae</taxon>
        <taxon>Entamoeba</taxon>
    </lineage>
</organism>
<dbReference type="GO" id="GO:0016020">
    <property type="term" value="C:membrane"/>
    <property type="evidence" value="ECO:0007669"/>
    <property type="project" value="UniProtKB-SubCell"/>
</dbReference>
<dbReference type="VEuPathDB" id="AmoebaDB:EIN_043620"/>
<evidence type="ECO:0000256" key="2">
    <source>
        <dbReference type="ARBA" id="ARBA00006545"/>
    </source>
</evidence>
<dbReference type="PANTHER" id="PTHR16166:SF93">
    <property type="entry name" value="INTERMEMBRANE LIPID TRANSFER PROTEIN VPS13"/>
    <property type="match status" value="1"/>
</dbReference>
<evidence type="ECO:0000313" key="4">
    <source>
        <dbReference type="EMBL" id="ELP86834.1"/>
    </source>
</evidence>
<comment type="function">
    <text evidence="3">Mediates the transfer of lipids between membranes at organelle contact sites.</text>
</comment>
<dbReference type="InterPro" id="IPR026847">
    <property type="entry name" value="VPS13"/>
</dbReference>
<dbReference type="OrthoDB" id="428159at2759"/>
<comment type="subcellular location">
    <subcellularLocation>
        <location evidence="1">Membrane</location>
        <topology evidence="1">Peripheral membrane protein</topology>
    </subcellularLocation>
</comment>
<dbReference type="Proteomes" id="UP000014680">
    <property type="component" value="Unassembled WGS sequence"/>
</dbReference>
<feature type="non-terminal residue" evidence="4">
    <location>
        <position position="1"/>
    </location>
</feature>
<dbReference type="GeneID" id="14885832"/>
<evidence type="ECO:0000256" key="1">
    <source>
        <dbReference type="ARBA" id="ARBA00004170"/>
    </source>
</evidence>
<evidence type="ECO:0000256" key="3">
    <source>
        <dbReference type="ARBA" id="ARBA00033718"/>
    </source>
</evidence>
<dbReference type="GO" id="GO:0045053">
    <property type="term" value="P:protein retention in Golgi apparatus"/>
    <property type="evidence" value="ECO:0007669"/>
    <property type="project" value="TreeGrafter"/>
</dbReference>
<evidence type="ECO:0000313" key="5">
    <source>
        <dbReference type="Proteomes" id="UP000014680"/>
    </source>
</evidence>
<keyword evidence="5" id="KW-1185">Reference proteome</keyword>
<proteinExistence type="inferred from homology"/>